<keyword evidence="3" id="KW-1185">Reference proteome</keyword>
<proteinExistence type="predicted"/>
<comment type="caution">
    <text evidence="2">The sequence shown here is derived from an EMBL/GenBank/DDBJ whole genome shotgun (WGS) entry which is preliminary data.</text>
</comment>
<name>A0AAW2DTX5_9ROSI</name>
<protein>
    <submittedName>
        <fullName evidence="2">Uncharacterized protein</fullName>
    </submittedName>
</protein>
<organism evidence="2 3">
    <name type="scientific">Lithocarpus litseifolius</name>
    <dbReference type="NCBI Taxonomy" id="425828"/>
    <lineage>
        <taxon>Eukaryota</taxon>
        <taxon>Viridiplantae</taxon>
        <taxon>Streptophyta</taxon>
        <taxon>Embryophyta</taxon>
        <taxon>Tracheophyta</taxon>
        <taxon>Spermatophyta</taxon>
        <taxon>Magnoliopsida</taxon>
        <taxon>eudicotyledons</taxon>
        <taxon>Gunneridae</taxon>
        <taxon>Pentapetalae</taxon>
        <taxon>rosids</taxon>
        <taxon>fabids</taxon>
        <taxon>Fagales</taxon>
        <taxon>Fagaceae</taxon>
        <taxon>Lithocarpus</taxon>
    </lineage>
</organism>
<evidence type="ECO:0000256" key="1">
    <source>
        <dbReference type="SAM" id="MobiDB-lite"/>
    </source>
</evidence>
<feature type="region of interest" description="Disordered" evidence="1">
    <location>
        <begin position="1"/>
        <end position="22"/>
    </location>
</feature>
<dbReference type="Proteomes" id="UP001459277">
    <property type="component" value="Unassembled WGS sequence"/>
</dbReference>
<evidence type="ECO:0000313" key="2">
    <source>
        <dbReference type="EMBL" id="KAL0013003.1"/>
    </source>
</evidence>
<dbReference type="EMBL" id="JAZDWU010000001">
    <property type="protein sequence ID" value="KAL0013003.1"/>
    <property type="molecule type" value="Genomic_DNA"/>
</dbReference>
<gene>
    <name evidence="2" type="ORF">SO802_000072</name>
</gene>
<accession>A0AAW2DTX5</accession>
<sequence length="119" mass="12721">MPSASVSAGTTPPTSQVLKKPAFVSPENPQNLLFLAEPPYTGNFTLLPTPDIHEKGGSAGKRRFWGFSGETKAGFFRTCDVGGVVPVETLPLGIGCWDLGLRENKGYGGVWIGDRDIEI</sequence>
<reference evidence="2 3" key="1">
    <citation type="submission" date="2024-01" db="EMBL/GenBank/DDBJ databases">
        <title>A telomere-to-telomere, gap-free genome of sweet tea (Lithocarpus litseifolius).</title>
        <authorList>
            <person name="Zhou J."/>
        </authorList>
    </citation>
    <scope>NUCLEOTIDE SEQUENCE [LARGE SCALE GENOMIC DNA]</scope>
    <source>
        <strain evidence="2">Zhou-2022a</strain>
        <tissue evidence="2">Leaf</tissue>
    </source>
</reference>
<dbReference type="AlphaFoldDB" id="A0AAW2DTX5"/>
<evidence type="ECO:0000313" key="3">
    <source>
        <dbReference type="Proteomes" id="UP001459277"/>
    </source>
</evidence>
<feature type="compositionally biased region" description="Polar residues" evidence="1">
    <location>
        <begin position="1"/>
        <end position="17"/>
    </location>
</feature>